<evidence type="ECO:0000313" key="2">
    <source>
        <dbReference type="EMBL" id="MBO0453373.1"/>
    </source>
</evidence>
<dbReference type="InterPro" id="IPR024083">
    <property type="entry name" value="Fumarase/histidase_N"/>
</dbReference>
<organism evidence="2 3">
    <name type="scientific">Candidatus Enterococcus murrayae</name>
    <dbReference type="NCBI Taxonomy" id="2815321"/>
    <lineage>
        <taxon>Bacteria</taxon>
        <taxon>Bacillati</taxon>
        <taxon>Bacillota</taxon>
        <taxon>Bacilli</taxon>
        <taxon>Lactobacillales</taxon>
        <taxon>Enterococcaceae</taxon>
        <taxon>Enterococcus</taxon>
    </lineage>
</organism>
<dbReference type="EMBL" id="JAFLVR010000032">
    <property type="protein sequence ID" value="MBO0453373.1"/>
    <property type="molecule type" value="Genomic_DNA"/>
</dbReference>
<proteinExistence type="predicted"/>
<evidence type="ECO:0000313" key="3">
    <source>
        <dbReference type="Proteomes" id="UP000664495"/>
    </source>
</evidence>
<keyword evidence="1 2" id="KW-0456">Lyase</keyword>
<comment type="caution">
    <text evidence="2">The sequence shown here is derived from an EMBL/GenBank/DDBJ whole genome shotgun (WGS) entry which is preliminary data.</text>
</comment>
<reference evidence="2 3" key="1">
    <citation type="submission" date="2021-03" db="EMBL/GenBank/DDBJ databases">
        <title>Enterococcal diversity collection.</title>
        <authorList>
            <person name="Gilmore M.S."/>
            <person name="Schwartzman J."/>
            <person name="Van Tyne D."/>
            <person name="Martin M."/>
            <person name="Earl A.M."/>
            <person name="Manson A.L."/>
            <person name="Straub T."/>
            <person name="Salamzade R."/>
            <person name="Saavedra J."/>
            <person name="Lebreton F."/>
            <person name="Prichula J."/>
            <person name="Schaufler K."/>
            <person name="Gaca A."/>
            <person name="Sgardioli B."/>
            <person name="Wagenaar J."/>
            <person name="Strong T."/>
        </authorList>
    </citation>
    <scope>NUCLEOTIDE SEQUENCE [LARGE SCALE GENOMIC DNA]</scope>
    <source>
        <strain evidence="2 3">MJM16</strain>
    </source>
</reference>
<gene>
    <name evidence="2" type="ORF">JZO85_13995</name>
</gene>
<keyword evidence="3" id="KW-1185">Reference proteome</keyword>
<dbReference type="InterPro" id="IPR001106">
    <property type="entry name" value="Aromatic_Lyase"/>
</dbReference>
<dbReference type="CDD" id="cd00332">
    <property type="entry name" value="PAL-HAL"/>
    <property type="match status" value="1"/>
</dbReference>
<dbReference type="Proteomes" id="UP000664495">
    <property type="component" value="Unassembled WGS sequence"/>
</dbReference>
<dbReference type="SUPFAM" id="SSF48557">
    <property type="entry name" value="L-aspartase-like"/>
    <property type="match status" value="1"/>
</dbReference>
<protein>
    <submittedName>
        <fullName evidence="2">Aromatic amino acid lyase</fullName>
    </submittedName>
</protein>
<dbReference type="Pfam" id="PF00221">
    <property type="entry name" value="Lyase_aromatic"/>
    <property type="match status" value="1"/>
</dbReference>
<dbReference type="GO" id="GO:0016829">
    <property type="term" value="F:lyase activity"/>
    <property type="evidence" value="ECO:0007669"/>
    <property type="project" value="UniProtKB-KW"/>
</dbReference>
<dbReference type="InterPro" id="IPR008948">
    <property type="entry name" value="L-Aspartase-like"/>
</dbReference>
<accession>A0ABS3HIT5</accession>
<dbReference type="RefSeq" id="WP_207109150.1">
    <property type="nucleotide sequence ID" value="NZ_JAFLVR010000032.1"/>
</dbReference>
<name>A0ABS3HIT5_9ENTE</name>
<evidence type="ECO:0000256" key="1">
    <source>
        <dbReference type="ARBA" id="ARBA00023239"/>
    </source>
</evidence>
<dbReference type="PANTHER" id="PTHR10362">
    <property type="entry name" value="HISTIDINE AMMONIA-LYASE"/>
    <property type="match status" value="1"/>
</dbReference>
<sequence length="538" mass="59019">METIVLDGSNLTLEAAWLVAKEDAEVKITDEAAQRVKNSYELLMAGAVSGTPVYGLTVGVGLNKDQKLFDADGELSPEVLAASEEFNRSMLRSHSAGIGKWIPNHLVRLSMVIRLNAMLNGQSAVQFRVVELYIEFLNRGITPCIPNRGSMGEADIMLACHVGLVMMGEWRADYQGEIVDGAKVLDVNGLAPLVPVGKDGLAILSNNSISTAYALEGAHNVRQTLDVSPLVFGLSLEGLNGNIAPILPQPIGVRPFPMLAETAEKMRDALNGSYLWQRNRSRPLQDPLSYRTTVYTLSEAERALSDLEELLFIQINSSDDNPSVIEGASEEYREFDQIAQYFVETENIFGGIFPSANFESLPISLAVQRLSIALGHVSHNVIQRCLRLEEAEFTGLPRFLTVPENKGHGFGSLHVPIVALHGEIVALANPISLNVQPVAGGVEDTGTNCLQAAQRLLEINESLNYIYGVEMMHASQAVDLRLKEESLTLGIATKSFFAAYREHVSFVEQDRIFTIDMEASKVFLENYTSNKTKEKILN</sequence>
<dbReference type="Gene3D" id="1.20.200.10">
    <property type="entry name" value="Fumarase/aspartase (Central domain)"/>
    <property type="match status" value="1"/>
</dbReference>
<dbReference type="Gene3D" id="1.10.275.10">
    <property type="entry name" value="Fumarase/aspartase (N-terminal domain)"/>
    <property type="match status" value="1"/>
</dbReference>